<keyword evidence="4" id="KW-1185">Reference proteome</keyword>
<dbReference type="Pfam" id="PF26363">
    <property type="entry name" value="Phospholipase-like"/>
    <property type="match status" value="1"/>
</dbReference>
<organism evidence="3 4">
    <name type="scientific">Legionella londiniensis</name>
    <dbReference type="NCBI Taxonomy" id="45068"/>
    <lineage>
        <taxon>Bacteria</taxon>
        <taxon>Pseudomonadati</taxon>
        <taxon>Pseudomonadota</taxon>
        <taxon>Gammaproteobacteria</taxon>
        <taxon>Legionellales</taxon>
        <taxon>Legionellaceae</taxon>
        <taxon>Legionella</taxon>
    </lineage>
</organism>
<sequence>MLFFNLQKKQQPQSEQGLDFLKTCATLSLLVYHDKLAPDLPPDLEKINVASSNQCYAEAYIHKPSLSQKIALVFVAYRGTDKFSDLISDVYLLFKTVPADFKHHAIPFMQNLSQELEKKYPDFELQFMFTGHSLGAAFAELSKCWMASGAKAITFDSPGIKDLAEILIDEGILQANDVLEQDSDIKSYLSKEVNAVNSCNGHIGILSGCDIPYQFDWSLLYPKTPFFPLPSYFLLNFTLGNQHKMTGFYQYIMDGRATCAIKNWPENPLKGYLHYLNYDNHPEYWGKYMQQFWARFEARLLFFFNFNFYKTVFLCLLNIFSKRIHKEMLVEKDIGSAEKMINETLDQFTLAICSDDIKQIQTFFEKEYQLNHIEKNDYEEIQKFFSIYLDKKEGGLIKENLLSKNSSFNLKQVLFNTVTNQENQFKEPESSQEDESSRKNSRIY</sequence>
<dbReference type="InterPro" id="IPR029058">
    <property type="entry name" value="AB_hydrolase_fold"/>
</dbReference>
<proteinExistence type="predicted"/>
<dbReference type="Proteomes" id="UP000054997">
    <property type="component" value="Unassembled WGS sequence"/>
</dbReference>
<reference evidence="3 4" key="1">
    <citation type="submission" date="2015-11" db="EMBL/GenBank/DDBJ databases">
        <title>Genomic analysis of 38 Legionella species identifies large and diverse effector repertoires.</title>
        <authorList>
            <person name="Burstein D."/>
            <person name="Amaro F."/>
            <person name="Zusman T."/>
            <person name="Lifshitz Z."/>
            <person name="Cohen O."/>
            <person name="Gilbert J.A."/>
            <person name="Pupko T."/>
            <person name="Shuman H.A."/>
            <person name="Segal G."/>
        </authorList>
    </citation>
    <scope>NUCLEOTIDE SEQUENCE [LARGE SCALE GENOMIC DNA]</scope>
    <source>
        <strain evidence="3 4">ATCC 49505</strain>
    </source>
</reference>
<dbReference type="Gene3D" id="3.40.50.1820">
    <property type="entry name" value="alpha/beta hydrolase"/>
    <property type="match status" value="1"/>
</dbReference>
<feature type="region of interest" description="Disordered" evidence="1">
    <location>
        <begin position="422"/>
        <end position="444"/>
    </location>
</feature>
<evidence type="ECO:0000313" key="4">
    <source>
        <dbReference type="Proteomes" id="UP000054997"/>
    </source>
</evidence>
<evidence type="ECO:0000313" key="3">
    <source>
        <dbReference type="EMBL" id="KTD20329.1"/>
    </source>
</evidence>
<protein>
    <submittedName>
        <fullName evidence="3">Lipase (Class 3)</fullName>
    </submittedName>
</protein>
<dbReference type="PATRIC" id="fig|45068.5.peg.1822"/>
<keyword evidence="2" id="KW-1133">Transmembrane helix</keyword>
<dbReference type="GO" id="GO:0006629">
    <property type="term" value="P:lipid metabolic process"/>
    <property type="evidence" value="ECO:0007669"/>
    <property type="project" value="InterPro"/>
</dbReference>
<dbReference type="STRING" id="45068.Llon_1682"/>
<feature type="transmembrane region" description="Helical" evidence="2">
    <location>
        <begin position="300"/>
        <end position="320"/>
    </location>
</feature>
<accession>A0A0W0VKH3</accession>
<evidence type="ECO:0000256" key="1">
    <source>
        <dbReference type="SAM" id="MobiDB-lite"/>
    </source>
</evidence>
<keyword evidence="2" id="KW-0472">Membrane</keyword>
<dbReference type="SUPFAM" id="SSF53474">
    <property type="entry name" value="alpha/beta-Hydrolases"/>
    <property type="match status" value="1"/>
</dbReference>
<keyword evidence="2" id="KW-0812">Transmembrane</keyword>
<dbReference type="EMBL" id="LNYK01000026">
    <property type="protein sequence ID" value="KTD20329.1"/>
    <property type="molecule type" value="Genomic_DNA"/>
</dbReference>
<dbReference type="AlphaFoldDB" id="A0A0W0VKH3"/>
<name>A0A0W0VKH3_9GAMM</name>
<gene>
    <name evidence="3" type="ORF">Llon_1682</name>
</gene>
<evidence type="ECO:0000256" key="2">
    <source>
        <dbReference type="SAM" id="Phobius"/>
    </source>
</evidence>
<comment type="caution">
    <text evidence="3">The sequence shown here is derived from an EMBL/GenBank/DDBJ whole genome shotgun (WGS) entry which is preliminary data.</text>
</comment>